<dbReference type="InterPro" id="IPR050259">
    <property type="entry name" value="SDR"/>
</dbReference>
<dbReference type="PANTHER" id="PTHR42879:SF6">
    <property type="entry name" value="NADPH-DEPENDENT REDUCTASE BACG"/>
    <property type="match status" value="1"/>
</dbReference>
<dbReference type="AlphaFoldDB" id="A0A443ISZ5"/>
<keyword evidence="3" id="KW-1185">Reference proteome</keyword>
<protein>
    <submittedName>
        <fullName evidence="2">SDR family oxidoreductase</fullName>
    </submittedName>
</protein>
<dbReference type="InterPro" id="IPR036291">
    <property type="entry name" value="NAD(P)-bd_dom_sf"/>
</dbReference>
<accession>A0A443ISZ5</accession>
<dbReference type="Pfam" id="PF00106">
    <property type="entry name" value="adh_short"/>
    <property type="match status" value="1"/>
</dbReference>
<dbReference type="Proteomes" id="UP000285710">
    <property type="component" value="Unassembled WGS sequence"/>
</dbReference>
<reference evidence="2 3" key="2">
    <citation type="submission" date="2019-01" db="EMBL/GenBank/DDBJ databases">
        <authorList>
            <person name="Li Y."/>
        </authorList>
    </citation>
    <scope>NUCLEOTIDE SEQUENCE [LARGE SCALE GENOMIC DNA]</scope>
    <source>
        <strain evidence="2 3">2D-5</strain>
    </source>
</reference>
<organism evidence="2 3">
    <name type="scientific">Paenirhodobacter populi</name>
    <dbReference type="NCBI Taxonomy" id="2306993"/>
    <lineage>
        <taxon>Bacteria</taxon>
        <taxon>Pseudomonadati</taxon>
        <taxon>Pseudomonadota</taxon>
        <taxon>Alphaproteobacteria</taxon>
        <taxon>Rhodobacterales</taxon>
        <taxon>Rhodobacter group</taxon>
        <taxon>Paenirhodobacter</taxon>
    </lineage>
</organism>
<sequence>MDLGLTGRTAFVCASSQGLGLACATALAREGAAVTLNGRNAEKLARVAHELRDTFPGACVDYVAADLNTAGGRAAILAQLPEVDILVTNNEGPKPGGLESWDEAALIGAMEMNMIPAVQLMRAYIPGMRARKFGRIVNITSAMVKSPRYFMGLSTAARTALTAISKAVAREVAADNVTVNNLMPEKIDTPRQEAIAAHFMKTEGLTRDQVRARTVSTIAAKRFGEAAEFGDACAFLCAAQAGYISGQNLQLDGGTYEGLI</sequence>
<reference evidence="2 3" key="1">
    <citation type="submission" date="2019-01" db="EMBL/GenBank/DDBJ databases">
        <title>Sinorhodobacter populi sp. nov. isolated from the symptomatic bark tissue of Populus euramericana canker.</title>
        <authorList>
            <person name="Xu G."/>
        </authorList>
    </citation>
    <scope>NUCLEOTIDE SEQUENCE [LARGE SCALE GENOMIC DNA]</scope>
    <source>
        <strain evidence="2 3">2D-5</strain>
    </source>
</reference>
<dbReference type="PRINTS" id="PR00081">
    <property type="entry name" value="GDHRDH"/>
</dbReference>
<proteinExistence type="inferred from homology"/>
<dbReference type="Gene3D" id="3.40.50.720">
    <property type="entry name" value="NAD(P)-binding Rossmann-like Domain"/>
    <property type="match status" value="1"/>
</dbReference>
<dbReference type="InterPro" id="IPR002347">
    <property type="entry name" value="SDR_fam"/>
</dbReference>
<comment type="similarity">
    <text evidence="1">Belongs to the short-chain dehydrogenases/reductases (SDR) family.</text>
</comment>
<evidence type="ECO:0000313" key="3">
    <source>
        <dbReference type="Proteomes" id="UP000285710"/>
    </source>
</evidence>
<name>A0A443ISZ5_9RHOB</name>
<gene>
    <name evidence="2" type="ORF">D2T33_11725</name>
</gene>
<dbReference type="PANTHER" id="PTHR42879">
    <property type="entry name" value="3-OXOACYL-(ACYL-CARRIER-PROTEIN) REDUCTASE"/>
    <property type="match status" value="1"/>
</dbReference>
<evidence type="ECO:0000256" key="1">
    <source>
        <dbReference type="ARBA" id="ARBA00006484"/>
    </source>
</evidence>
<dbReference type="RefSeq" id="WP_128269892.1">
    <property type="nucleotide sequence ID" value="NZ_SAUW01000011.1"/>
</dbReference>
<evidence type="ECO:0000313" key="2">
    <source>
        <dbReference type="EMBL" id="RWR10999.1"/>
    </source>
</evidence>
<comment type="caution">
    <text evidence="2">The sequence shown here is derived from an EMBL/GenBank/DDBJ whole genome shotgun (WGS) entry which is preliminary data.</text>
</comment>
<dbReference type="EMBL" id="SAUW01000011">
    <property type="protein sequence ID" value="RWR10999.1"/>
    <property type="molecule type" value="Genomic_DNA"/>
</dbReference>
<dbReference type="SUPFAM" id="SSF51735">
    <property type="entry name" value="NAD(P)-binding Rossmann-fold domains"/>
    <property type="match status" value="1"/>
</dbReference>